<protein>
    <submittedName>
        <fullName evidence="3">UDP-N-acetyl glucosamine 2-epimerase</fullName>
    </submittedName>
</protein>
<reference evidence="3" key="1">
    <citation type="submission" date="2022-11" db="EMBL/GenBank/DDBJ databases">
        <title>Marinomonas sp. nov., isolated from marine algae.</title>
        <authorList>
            <person name="Choi D.G."/>
            <person name="Kim J.M."/>
            <person name="Lee J.K."/>
            <person name="Baek J.H."/>
            <person name="Jeon C.O."/>
        </authorList>
    </citation>
    <scope>NUCLEOTIDE SEQUENCE</scope>
    <source>
        <strain evidence="3">KJ51-3</strain>
    </source>
</reference>
<proteinExistence type="inferred from homology"/>
<sequence length="362" mass="41489">MIYFFVGTTAELIKLFPIMVEMKNRNLDYEIISSGQNDIRNSSILQKFELKGPSLVLSDTSHKQTSLGLITWFIKTLLKGRKSIKNKYGKLKGKVLIVHGDTVSTLLGAMLGKLMGMTVCHVEAGLRSFNYLNPFPEELDRVLTSRLARVHFSPNEWASSNIKNKRNNNIIISSGENTLLDSLRLSKSVEVGNDYTPKGKPYFVFVIHRQENLFDTEFVKFMVSRCIQESEKTHCVLVLHELTRSKLDELGLLEELRRNINFTLIPRLEYIDFMRVLTSCEYLVTDGGSNQEEAYYMGKPCLILRTHTERTEGLGTNVVLSKKSHRLIDEFLMDPYKYKYDSKLNFSHPSKIIVDSLIEIEG</sequence>
<dbReference type="SUPFAM" id="SSF53756">
    <property type="entry name" value="UDP-Glycosyltransferase/glycogen phosphorylase"/>
    <property type="match status" value="1"/>
</dbReference>
<dbReference type="EMBL" id="JAPEUL010000011">
    <property type="protein sequence ID" value="MCW4631031.1"/>
    <property type="molecule type" value="Genomic_DNA"/>
</dbReference>
<comment type="similarity">
    <text evidence="1">Belongs to the UDP-N-acetylglucosamine 2-epimerase family.</text>
</comment>
<gene>
    <name evidence="3" type="ORF">ONZ52_19730</name>
</gene>
<evidence type="ECO:0000256" key="1">
    <source>
        <dbReference type="RuleBase" id="RU003513"/>
    </source>
</evidence>
<dbReference type="Pfam" id="PF02350">
    <property type="entry name" value="Epimerase_2"/>
    <property type="match status" value="1"/>
</dbReference>
<dbReference type="Gene3D" id="3.40.50.2000">
    <property type="entry name" value="Glycogen Phosphorylase B"/>
    <property type="match status" value="2"/>
</dbReference>
<comment type="caution">
    <text evidence="3">The sequence shown here is derived from an EMBL/GenBank/DDBJ whole genome shotgun (WGS) entry which is preliminary data.</text>
</comment>
<organism evidence="3 4">
    <name type="scientific">Marinomonas rhodophyticola</name>
    <dbReference type="NCBI Taxonomy" id="2992803"/>
    <lineage>
        <taxon>Bacteria</taxon>
        <taxon>Pseudomonadati</taxon>
        <taxon>Pseudomonadota</taxon>
        <taxon>Gammaproteobacteria</taxon>
        <taxon>Oceanospirillales</taxon>
        <taxon>Oceanospirillaceae</taxon>
        <taxon>Marinomonas</taxon>
    </lineage>
</organism>
<dbReference type="RefSeq" id="WP_265220370.1">
    <property type="nucleotide sequence ID" value="NZ_JAPEUL010000011.1"/>
</dbReference>
<keyword evidence="4" id="KW-1185">Reference proteome</keyword>
<dbReference type="PANTHER" id="PTHR43174:SF3">
    <property type="entry name" value="UDP-N-ACETYLGLUCOSAMINE 2-EPIMERASE"/>
    <property type="match status" value="1"/>
</dbReference>
<evidence type="ECO:0000259" key="2">
    <source>
        <dbReference type="Pfam" id="PF02350"/>
    </source>
</evidence>
<evidence type="ECO:0000313" key="4">
    <source>
        <dbReference type="Proteomes" id="UP001431181"/>
    </source>
</evidence>
<keyword evidence="1" id="KW-0413">Isomerase</keyword>
<accession>A0ABT3KKG8</accession>
<dbReference type="InterPro" id="IPR003331">
    <property type="entry name" value="UDP_GlcNAc_Epimerase_2_dom"/>
</dbReference>
<evidence type="ECO:0000313" key="3">
    <source>
        <dbReference type="EMBL" id="MCW4631031.1"/>
    </source>
</evidence>
<dbReference type="PANTHER" id="PTHR43174">
    <property type="entry name" value="UDP-N-ACETYLGLUCOSAMINE 2-EPIMERASE"/>
    <property type="match status" value="1"/>
</dbReference>
<dbReference type="Proteomes" id="UP001431181">
    <property type="component" value="Unassembled WGS sequence"/>
</dbReference>
<name>A0ABT3KKG8_9GAMM</name>
<dbReference type="InterPro" id="IPR029767">
    <property type="entry name" value="WecB-like"/>
</dbReference>
<feature type="domain" description="UDP-N-acetylglucosamine 2-epimerase" evidence="2">
    <location>
        <begin position="23"/>
        <end position="327"/>
    </location>
</feature>